<keyword evidence="4 9" id="KW-0812">Transmembrane</keyword>
<dbReference type="PANTHER" id="PTHR48090">
    <property type="entry name" value="UNDECAPRENYL-PHOSPHATE 4-DEOXY-4-FORMAMIDO-L-ARABINOSE TRANSFERASE-RELATED"/>
    <property type="match status" value="1"/>
</dbReference>
<protein>
    <submittedName>
        <fullName evidence="11">Undecaprenyl-phosphate 4-deoxy-4-formamido-L-arabinose transferase</fullName>
        <ecNumber evidence="11">2.4.2.53</ecNumber>
    </submittedName>
</protein>
<organism evidence="11 12">
    <name type="scientific">Rubripirellula lacrimiformis</name>
    <dbReference type="NCBI Taxonomy" id="1930273"/>
    <lineage>
        <taxon>Bacteria</taxon>
        <taxon>Pseudomonadati</taxon>
        <taxon>Planctomycetota</taxon>
        <taxon>Planctomycetia</taxon>
        <taxon>Pirellulales</taxon>
        <taxon>Pirellulaceae</taxon>
        <taxon>Rubripirellula</taxon>
    </lineage>
</organism>
<dbReference type="CDD" id="cd04187">
    <property type="entry name" value="DPM1_like_bac"/>
    <property type="match status" value="1"/>
</dbReference>
<dbReference type="EC" id="2.4.2.53" evidence="11"/>
<evidence type="ECO:0000313" key="12">
    <source>
        <dbReference type="Proteomes" id="UP000318538"/>
    </source>
</evidence>
<keyword evidence="6 9" id="KW-1133">Transmembrane helix</keyword>
<evidence type="ECO:0000259" key="10">
    <source>
        <dbReference type="Pfam" id="PF00535"/>
    </source>
</evidence>
<dbReference type="KEGG" id="rlc:K227x_39970"/>
<keyword evidence="2 11" id="KW-0328">Glycosyltransferase</keyword>
<name>A0A517NEN7_9BACT</name>
<dbReference type="GO" id="GO:0009103">
    <property type="term" value="P:lipopolysaccharide biosynthetic process"/>
    <property type="evidence" value="ECO:0007669"/>
    <property type="project" value="UniProtKB-KW"/>
</dbReference>
<evidence type="ECO:0000256" key="5">
    <source>
        <dbReference type="ARBA" id="ARBA00022985"/>
    </source>
</evidence>
<evidence type="ECO:0000256" key="4">
    <source>
        <dbReference type="ARBA" id="ARBA00022692"/>
    </source>
</evidence>
<keyword evidence="1" id="KW-1003">Cell membrane</keyword>
<proteinExistence type="predicted"/>
<evidence type="ECO:0000256" key="3">
    <source>
        <dbReference type="ARBA" id="ARBA00022679"/>
    </source>
</evidence>
<dbReference type="Gene3D" id="3.90.550.10">
    <property type="entry name" value="Spore Coat Polysaccharide Biosynthesis Protein SpsA, Chain A"/>
    <property type="match status" value="1"/>
</dbReference>
<dbReference type="SUPFAM" id="SSF53448">
    <property type="entry name" value="Nucleotide-diphospho-sugar transferases"/>
    <property type="match status" value="1"/>
</dbReference>
<dbReference type="InterPro" id="IPR001173">
    <property type="entry name" value="Glyco_trans_2-like"/>
</dbReference>
<evidence type="ECO:0000256" key="8">
    <source>
        <dbReference type="SAM" id="MobiDB-lite"/>
    </source>
</evidence>
<evidence type="ECO:0000256" key="7">
    <source>
        <dbReference type="ARBA" id="ARBA00023136"/>
    </source>
</evidence>
<gene>
    <name evidence="11" type="primary">arnC_3</name>
    <name evidence="11" type="ORF">K227x_39970</name>
</gene>
<dbReference type="GO" id="GO:0005886">
    <property type="term" value="C:plasma membrane"/>
    <property type="evidence" value="ECO:0007669"/>
    <property type="project" value="TreeGrafter"/>
</dbReference>
<dbReference type="EMBL" id="CP036525">
    <property type="protein sequence ID" value="QDT05596.1"/>
    <property type="molecule type" value="Genomic_DNA"/>
</dbReference>
<dbReference type="InterPro" id="IPR029044">
    <property type="entry name" value="Nucleotide-diphossugar_trans"/>
</dbReference>
<dbReference type="Pfam" id="PF00535">
    <property type="entry name" value="Glycos_transf_2"/>
    <property type="match status" value="1"/>
</dbReference>
<feature type="compositionally biased region" description="Basic and acidic residues" evidence="8">
    <location>
        <begin position="73"/>
        <end position="96"/>
    </location>
</feature>
<feature type="domain" description="Glycosyltransferase 2-like" evidence="10">
    <location>
        <begin position="120"/>
        <end position="287"/>
    </location>
</feature>
<reference evidence="11 12" key="1">
    <citation type="submission" date="2019-02" db="EMBL/GenBank/DDBJ databases">
        <title>Deep-cultivation of Planctomycetes and their phenomic and genomic characterization uncovers novel biology.</title>
        <authorList>
            <person name="Wiegand S."/>
            <person name="Jogler M."/>
            <person name="Boedeker C."/>
            <person name="Pinto D."/>
            <person name="Vollmers J."/>
            <person name="Rivas-Marin E."/>
            <person name="Kohn T."/>
            <person name="Peeters S.H."/>
            <person name="Heuer A."/>
            <person name="Rast P."/>
            <person name="Oberbeckmann S."/>
            <person name="Bunk B."/>
            <person name="Jeske O."/>
            <person name="Meyerdierks A."/>
            <person name="Storesund J.E."/>
            <person name="Kallscheuer N."/>
            <person name="Luecker S."/>
            <person name="Lage O.M."/>
            <person name="Pohl T."/>
            <person name="Merkel B.J."/>
            <person name="Hornburger P."/>
            <person name="Mueller R.-W."/>
            <person name="Bruemmer F."/>
            <person name="Labrenz M."/>
            <person name="Spormann A.M."/>
            <person name="Op den Camp H."/>
            <person name="Overmann J."/>
            <person name="Amann R."/>
            <person name="Jetten M.S.M."/>
            <person name="Mascher T."/>
            <person name="Medema M.H."/>
            <person name="Devos D.P."/>
            <person name="Kaster A.-K."/>
            <person name="Ovreas L."/>
            <person name="Rohde M."/>
            <person name="Galperin M.Y."/>
            <person name="Jogler C."/>
        </authorList>
    </citation>
    <scope>NUCLEOTIDE SEQUENCE [LARGE SCALE GENOMIC DNA]</scope>
    <source>
        <strain evidence="11 12">K22_7</strain>
    </source>
</reference>
<feature type="region of interest" description="Disordered" evidence="8">
    <location>
        <begin position="55"/>
        <end position="106"/>
    </location>
</feature>
<dbReference type="Proteomes" id="UP000318538">
    <property type="component" value="Chromosome"/>
</dbReference>
<keyword evidence="7 9" id="KW-0472">Membrane</keyword>
<evidence type="ECO:0000256" key="9">
    <source>
        <dbReference type="SAM" id="Phobius"/>
    </source>
</evidence>
<keyword evidence="12" id="KW-1185">Reference proteome</keyword>
<dbReference type="InterPro" id="IPR050256">
    <property type="entry name" value="Glycosyltransferase_2"/>
</dbReference>
<keyword evidence="5" id="KW-0448">Lipopolysaccharide biosynthesis</keyword>
<evidence type="ECO:0000313" key="11">
    <source>
        <dbReference type="EMBL" id="QDT05596.1"/>
    </source>
</evidence>
<evidence type="ECO:0000256" key="1">
    <source>
        <dbReference type="ARBA" id="ARBA00022475"/>
    </source>
</evidence>
<feature type="transmembrane region" description="Helical" evidence="9">
    <location>
        <begin position="356"/>
        <end position="378"/>
    </location>
</feature>
<dbReference type="GO" id="GO:0099621">
    <property type="term" value="F:undecaprenyl-phosphate 4-deoxy-4-formamido-L-arabinose transferase activity"/>
    <property type="evidence" value="ECO:0007669"/>
    <property type="project" value="UniProtKB-EC"/>
</dbReference>
<feature type="transmembrane region" description="Helical" evidence="9">
    <location>
        <begin position="390"/>
        <end position="412"/>
    </location>
</feature>
<evidence type="ECO:0000256" key="2">
    <source>
        <dbReference type="ARBA" id="ARBA00022676"/>
    </source>
</evidence>
<accession>A0A517NEN7</accession>
<evidence type="ECO:0000256" key="6">
    <source>
        <dbReference type="ARBA" id="ARBA00022989"/>
    </source>
</evidence>
<keyword evidence="3 11" id="KW-0808">Transferase</keyword>
<dbReference type="PANTHER" id="PTHR48090:SF3">
    <property type="entry name" value="UNDECAPRENYL-PHOSPHATE 4-DEOXY-4-FORMAMIDO-L-ARABINOSE TRANSFERASE"/>
    <property type="match status" value="1"/>
</dbReference>
<sequence>MPCGVEGNCGEFDFRVVLRMRFPRVGLGDGCDCWDGGNRTGWSCRVKQVFDIDRTKTPASRHPSSPQVSPVTRPDKTTNDPRTADPRRNPMSDLDNKTLAANTPGDDVLAAKSSDVVDLSIIVPLYNESESVGPLVAQIEAALTSAAKSVGRAEIVLVDDGSTDGTYAVAAKVSESVATETRVVSLRRNFGQTAAMQAGIDASRGRIVATIDGDLQNDPADIPRMVQHLEDNGLDLLCGRRERRKDAFLLRKIPSWIANRLISRVTGVKISDYGCSLKIYRGEVIRDVQLVGEMHRFIPAWVAKITSPDRIGEIGVRHHARQFGQSKYGISRTFRVVLDLLSVLFFMRYRARPGHFFGSIGLVLAAIGTAMLSIVGFAKFGLGQDIGNRPMLIVGAFALCTAVQLIAIGILAEMVSRIYMELPGQGNYIVRQEHTNFDDAEQASPSILAPYRRNAA</sequence>
<dbReference type="AlphaFoldDB" id="A0A517NEN7"/>